<dbReference type="RefSeq" id="WP_157392558.1">
    <property type="nucleotide sequence ID" value="NZ_WRPP01000011.1"/>
</dbReference>
<keyword evidence="4" id="KW-1185">Reference proteome</keyword>
<dbReference type="InterPro" id="IPR051917">
    <property type="entry name" value="Transposase-Integrase"/>
</dbReference>
<dbReference type="Gene3D" id="1.10.10.10">
    <property type="entry name" value="Winged helix-like DNA-binding domain superfamily/Winged helix DNA-binding domain"/>
    <property type="match status" value="1"/>
</dbReference>
<dbReference type="GO" id="GO:0003700">
    <property type="term" value="F:DNA-binding transcription factor activity"/>
    <property type="evidence" value="ECO:0007669"/>
    <property type="project" value="InterPro"/>
</dbReference>
<dbReference type="Proteomes" id="UP000466794">
    <property type="component" value="Unassembled WGS sequence"/>
</dbReference>
<dbReference type="SUPFAM" id="SSF46785">
    <property type="entry name" value="Winged helix' DNA-binding domain"/>
    <property type="match status" value="1"/>
</dbReference>
<proteinExistence type="predicted"/>
<dbReference type="AlphaFoldDB" id="A0A7K1V8I6"/>
<evidence type="ECO:0000259" key="2">
    <source>
        <dbReference type="Pfam" id="PF13936"/>
    </source>
</evidence>
<gene>
    <name evidence="3" type="ORF">GPX89_37770</name>
</gene>
<reference evidence="3 4" key="1">
    <citation type="submission" date="2019-12" db="EMBL/GenBank/DDBJ databases">
        <title>Nocardia sp. nov. ET3-3 isolated from soil.</title>
        <authorList>
            <person name="Kanchanasin P."/>
            <person name="Tanasupawat S."/>
            <person name="Yuki M."/>
            <person name="Kudo T."/>
        </authorList>
    </citation>
    <scope>NUCLEOTIDE SEQUENCE [LARGE SCALE GENOMIC DNA]</scope>
    <source>
        <strain evidence="3 4">ET3-3</strain>
    </source>
</reference>
<dbReference type="EMBL" id="WRPP01000011">
    <property type="protein sequence ID" value="MVU82974.1"/>
    <property type="molecule type" value="Genomic_DNA"/>
</dbReference>
<comment type="caution">
    <text evidence="3">The sequence shown here is derived from an EMBL/GenBank/DDBJ whole genome shotgun (WGS) entry which is preliminary data.</text>
</comment>
<dbReference type="GO" id="GO:0032196">
    <property type="term" value="P:transposition"/>
    <property type="evidence" value="ECO:0007669"/>
    <property type="project" value="TreeGrafter"/>
</dbReference>
<dbReference type="Pfam" id="PF12802">
    <property type="entry name" value="MarR_2"/>
    <property type="match status" value="1"/>
</dbReference>
<dbReference type="PANTHER" id="PTHR10948">
    <property type="entry name" value="TRANSPOSASE"/>
    <property type="match status" value="1"/>
</dbReference>
<dbReference type="InterPro" id="IPR025246">
    <property type="entry name" value="IS30-like_HTH"/>
</dbReference>
<evidence type="ECO:0000259" key="1">
    <source>
        <dbReference type="Pfam" id="PF12802"/>
    </source>
</evidence>
<dbReference type="InterPro" id="IPR036388">
    <property type="entry name" value="WH-like_DNA-bd_sf"/>
</dbReference>
<dbReference type="PANTHER" id="PTHR10948:SF23">
    <property type="entry name" value="TRANSPOSASE INSI FOR INSERTION SEQUENCE ELEMENT IS30A-RELATED"/>
    <property type="match status" value="1"/>
</dbReference>
<evidence type="ECO:0000313" key="3">
    <source>
        <dbReference type="EMBL" id="MVU82974.1"/>
    </source>
</evidence>
<dbReference type="Pfam" id="PF13936">
    <property type="entry name" value="HTH_38"/>
    <property type="match status" value="1"/>
</dbReference>
<organism evidence="3 4">
    <name type="scientific">Nocardia terrae</name>
    <dbReference type="NCBI Taxonomy" id="2675851"/>
    <lineage>
        <taxon>Bacteria</taxon>
        <taxon>Bacillati</taxon>
        <taxon>Actinomycetota</taxon>
        <taxon>Actinomycetes</taxon>
        <taxon>Mycobacteriales</taxon>
        <taxon>Nocardiaceae</taxon>
        <taxon>Nocardia</taxon>
    </lineage>
</organism>
<sequence length="236" mass="25792">MPGGRLSQEDRRLIAAGLSRGRGYADIARQLNRPTSTVSREVTRNGGPVRYRAEVAQAATAVRSRRRVPRPKLAEKPSGVDEYGRSPVLLDGFSSEFAELFAQTGMPKMASAVLARLYAADSGSLTAAELVTHLRVSPATVSAAVGYLEEQALIRRDRDQGTRRDRYFIDESAWYRTTLAGARNNERLAAKARDGADALGSATPAGVRLLGMSEYLQRVGLDMVRSAERWRAQLAQ</sequence>
<protein>
    <submittedName>
        <fullName evidence="3">Helix-turn-helix domain-containing protein</fullName>
    </submittedName>
</protein>
<feature type="domain" description="HTH marR-type" evidence="1">
    <location>
        <begin position="105"/>
        <end position="164"/>
    </location>
</feature>
<name>A0A7K1V8I6_9NOCA</name>
<dbReference type="InterPro" id="IPR036390">
    <property type="entry name" value="WH_DNA-bd_sf"/>
</dbReference>
<accession>A0A7K1V8I6</accession>
<feature type="domain" description="Transposase IS30-like HTH" evidence="2">
    <location>
        <begin position="5"/>
        <end position="45"/>
    </location>
</feature>
<evidence type="ECO:0000313" key="4">
    <source>
        <dbReference type="Proteomes" id="UP000466794"/>
    </source>
</evidence>
<dbReference type="GO" id="GO:0005829">
    <property type="term" value="C:cytosol"/>
    <property type="evidence" value="ECO:0007669"/>
    <property type="project" value="TreeGrafter"/>
</dbReference>
<dbReference type="InterPro" id="IPR000835">
    <property type="entry name" value="HTH_MarR-typ"/>
</dbReference>
<dbReference type="GO" id="GO:0004803">
    <property type="term" value="F:transposase activity"/>
    <property type="evidence" value="ECO:0007669"/>
    <property type="project" value="TreeGrafter"/>
</dbReference>